<sequence>MPNASDASLVGEEYEVEVGPVAHGGHCIARTDAGRVLFVRHALPGEKVVARVTEGEEGSRYLRADAVRVLEASKDRIEAPCPYAGPGRCGGCDWQHAKPGAQRRFKGEVVAEQLKRLAGLTPEEAGWDGTVMPAEGDKLPAGEVPAWRTRVQYAVDEEGRAGLRRHRSHEVEPVEHCMIAAPEVSELGIEQRNWEGMASIEAIAATGSQDRQVILTPRPGARLPIVELDKPVSVLRVHERDGSVHRVHGRPFVRERADDRTYRVGMGGFWQVHPKAAQTLVGAVMQGLLPRKGDTALDLYCGVGLFAGAIAQRVGEKGAVLGIESGKRAVEDARHNLQDLPRVRIEHGKVESVLPRTGITEADLVVLDPPRAGAGRSTVEYVSGLGARRIAYVACDPAALARDLAYFREHGYRPRTLRAFDLFPMTHHVECVAILEPAAKGL</sequence>
<evidence type="ECO:0000259" key="5">
    <source>
        <dbReference type="PROSITE" id="PS50926"/>
    </source>
</evidence>
<dbReference type="Gene3D" id="3.40.50.150">
    <property type="entry name" value="Vaccinia Virus protein VP39"/>
    <property type="match status" value="1"/>
</dbReference>
<dbReference type="Gene3D" id="2.40.50.140">
    <property type="entry name" value="Nucleic acid-binding proteins"/>
    <property type="match status" value="1"/>
</dbReference>
<dbReference type="PROSITE" id="PS51687">
    <property type="entry name" value="SAM_MT_RNA_M5U"/>
    <property type="match status" value="1"/>
</dbReference>
<evidence type="ECO:0000313" key="6">
    <source>
        <dbReference type="EMBL" id="SDL74404.1"/>
    </source>
</evidence>
<reference evidence="7" key="1">
    <citation type="submission" date="2016-10" db="EMBL/GenBank/DDBJ databases">
        <authorList>
            <person name="Varghese N."/>
            <person name="Submissions S."/>
        </authorList>
    </citation>
    <scope>NUCLEOTIDE SEQUENCE [LARGE SCALE GENOMIC DNA]</scope>
    <source>
        <strain evidence="7">CGMCC 4.7042</strain>
    </source>
</reference>
<feature type="domain" description="TRAM" evidence="5">
    <location>
        <begin position="7"/>
        <end position="68"/>
    </location>
</feature>
<keyword evidence="2 4" id="KW-0808">Transferase</keyword>
<dbReference type="InterPro" id="IPR012340">
    <property type="entry name" value="NA-bd_OB-fold"/>
</dbReference>
<dbReference type="SUPFAM" id="SSF53335">
    <property type="entry name" value="S-adenosyl-L-methionine-dependent methyltransferases"/>
    <property type="match status" value="1"/>
</dbReference>
<evidence type="ECO:0000256" key="4">
    <source>
        <dbReference type="PROSITE-ProRule" id="PRU01024"/>
    </source>
</evidence>
<gene>
    <name evidence="6" type="ORF">SAMN05444921_101130</name>
</gene>
<dbReference type="GeneID" id="40827468"/>
<dbReference type="GO" id="GO:0070041">
    <property type="term" value="F:rRNA (uridine-C5-)-methyltransferase activity"/>
    <property type="evidence" value="ECO:0007669"/>
    <property type="project" value="TreeGrafter"/>
</dbReference>
<name>A0A1G9MJU6_9ACTN</name>
<protein>
    <submittedName>
        <fullName evidence="6">tRNA/tmRNA/rRNA uracil-C5-methylase, TrmA/RlmC/RlmD family</fullName>
    </submittedName>
</protein>
<evidence type="ECO:0000256" key="2">
    <source>
        <dbReference type="ARBA" id="ARBA00022679"/>
    </source>
</evidence>
<dbReference type="CDD" id="cd02440">
    <property type="entry name" value="AdoMet_MTases"/>
    <property type="match status" value="1"/>
</dbReference>
<dbReference type="OrthoDB" id="9804590at2"/>
<dbReference type="SUPFAM" id="SSF50249">
    <property type="entry name" value="Nucleic acid-binding proteins"/>
    <property type="match status" value="1"/>
</dbReference>
<evidence type="ECO:0000256" key="3">
    <source>
        <dbReference type="ARBA" id="ARBA00022691"/>
    </source>
</evidence>
<comment type="similarity">
    <text evidence="4">Belongs to the class I-like SAM-binding methyltransferase superfamily. RNA M5U methyltransferase family.</text>
</comment>
<keyword evidence="7" id="KW-1185">Reference proteome</keyword>
<dbReference type="PANTHER" id="PTHR11061:SF30">
    <property type="entry name" value="TRNA (URACIL(54)-C(5))-METHYLTRANSFERASE"/>
    <property type="match status" value="1"/>
</dbReference>
<dbReference type="Pfam" id="PF01938">
    <property type="entry name" value="TRAM"/>
    <property type="match status" value="1"/>
</dbReference>
<dbReference type="PROSITE" id="PS01231">
    <property type="entry name" value="TRMA_2"/>
    <property type="match status" value="1"/>
</dbReference>
<dbReference type="PANTHER" id="PTHR11061">
    <property type="entry name" value="RNA M5U METHYLTRANSFERASE"/>
    <property type="match status" value="1"/>
</dbReference>
<dbReference type="PROSITE" id="PS50926">
    <property type="entry name" value="TRAM"/>
    <property type="match status" value="1"/>
</dbReference>
<organism evidence="6 7">
    <name type="scientific">Streptomyces wuyuanensis</name>
    <dbReference type="NCBI Taxonomy" id="1196353"/>
    <lineage>
        <taxon>Bacteria</taxon>
        <taxon>Bacillati</taxon>
        <taxon>Actinomycetota</taxon>
        <taxon>Actinomycetes</taxon>
        <taxon>Kitasatosporales</taxon>
        <taxon>Streptomycetaceae</taxon>
        <taxon>Streptomyces</taxon>
    </lineage>
</organism>
<dbReference type="FunFam" id="3.40.50.150:FF:000009">
    <property type="entry name" value="23S rRNA (Uracil(1939)-C(5))-methyltransferase RlmD"/>
    <property type="match status" value="1"/>
</dbReference>
<dbReference type="RefSeq" id="WP_093651774.1">
    <property type="nucleotide sequence ID" value="NZ_FNHI01000001.1"/>
</dbReference>
<dbReference type="InterPro" id="IPR029063">
    <property type="entry name" value="SAM-dependent_MTases_sf"/>
</dbReference>
<dbReference type="EMBL" id="FNHI01000001">
    <property type="protein sequence ID" value="SDL74404.1"/>
    <property type="molecule type" value="Genomic_DNA"/>
</dbReference>
<dbReference type="InterPro" id="IPR002792">
    <property type="entry name" value="TRAM_dom"/>
</dbReference>
<dbReference type="InterPro" id="IPR010280">
    <property type="entry name" value="U5_MeTrfase_fam"/>
</dbReference>
<proteinExistence type="inferred from homology"/>
<accession>A0A1G9MJU6</accession>
<evidence type="ECO:0000313" key="7">
    <source>
        <dbReference type="Proteomes" id="UP000199063"/>
    </source>
</evidence>
<keyword evidence="3 4" id="KW-0949">S-adenosyl-L-methionine</keyword>
<feature type="binding site" evidence="4">
    <location>
        <position position="324"/>
    </location>
    <ligand>
        <name>S-adenosyl-L-methionine</name>
        <dbReference type="ChEBI" id="CHEBI:59789"/>
    </ligand>
</feature>
<dbReference type="AlphaFoldDB" id="A0A1G9MJU6"/>
<feature type="binding site" evidence="4">
    <location>
        <position position="368"/>
    </location>
    <ligand>
        <name>S-adenosyl-L-methionine</name>
        <dbReference type="ChEBI" id="CHEBI:59789"/>
    </ligand>
</feature>
<feature type="binding site" evidence="4">
    <location>
        <position position="271"/>
    </location>
    <ligand>
        <name>S-adenosyl-L-methionine</name>
        <dbReference type="ChEBI" id="CHEBI:59789"/>
    </ligand>
</feature>
<dbReference type="Proteomes" id="UP000199063">
    <property type="component" value="Unassembled WGS sequence"/>
</dbReference>
<evidence type="ECO:0000256" key="1">
    <source>
        <dbReference type="ARBA" id="ARBA00022603"/>
    </source>
</evidence>
<dbReference type="GO" id="GO:0070475">
    <property type="term" value="P:rRNA base methylation"/>
    <property type="evidence" value="ECO:0007669"/>
    <property type="project" value="TreeGrafter"/>
</dbReference>
<dbReference type="STRING" id="1196353.SAMN05444921_101130"/>
<dbReference type="Pfam" id="PF05958">
    <property type="entry name" value="tRNA_U5-meth_tr"/>
    <property type="match status" value="1"/>
</dbReference>
<dbReference type="Pfam" id="PF01135">
    <property type="entry name" value="PCMT"/>
    <property type="match status" value="1"/>
</dbReference>
<feature type="active site" description="Nucleophile" evidence="4">
    <location>
        <position position="395"/>
    </location>
</feature>
<keyword evidence="1 4" id="KW-0489">Methyltransferase</keyword>
<feature type="binding site" evidence="4">
    <location>
        <position position="300"/>
    </location>
    <ligand>
        <name>S-adenosyl-L-methionine</name>
        <dbReference type="ChEBI" id="CHEBI:59789"/>
    </ligand>
</feature>
<dbReference type="Gene3D" id="2.40.50.1070">
    <property type="match status" value="1"/>
</dbReference>
<dbReference type="InterPro" id="IPR030391">
    <property type="entry name" value="MeTrfase_TrmA_CS"/>
</dbReference>